<evidence type="ECO:0000313" key="1">
    <source>
        <dbReference type="EMBL" id="MDR9898940.1"/>
    </source>
</evidence>
<organism evidence="1 2">
    <name type="scientific">Aetokthonos hydrillicola Thurmond2011</name>
    <dbReference type="NCBI Taxonomy" id="2712845"/>
    <lineage>
        <taxon>Bacteria</taxon>
        <taxon>Bacillati</taxon>
        <taxon>Cyanobacteriota</taxon>
        <taxon>Cyanophyceae</taxon>
        <taxon>Nostocales</taxon>
        <taxon>Hapalosiphonaceae</taxon>
        <taxon>Aetokthonos</taxon>
    </lineage>
</organism>
<proteinExistence type="predicted"/>
<reference evidence="2" key="1">
    <citation type="journal article" date="2021" name="Science">
        <title>Hunting the eagle killer: A cyanobacterial neurotoxin causes vacuolar myelinopathy.</title>
        <authorList>
            <person name="Breinlinger S."/>
            <person name="Phillips T.J."/>
            <person name="Haram B.N."/>
            <person name="Mares J."/>
            <person name="Martinez Yerena J.A."/>
            <person name="Hrouzek P."/>
            <person name="Sobotka R."/>
            <person name="Henderson W.M."/>
            <person name="Schmieder P."/>
            <person name="Williams S.M."/>
            <person name="Lauderdale J.D."/>
            <person name="Wilde H.D."/>
            <person name="Gerrin W."/>
            <person name="Kust A."/>
            <person name="Washington J.W."/>
            <person name="Wagner C."/>
            <person name="Geier B."/>
            <person name="Liebeke M."/>
            <person name="Enke H."/>
            <person name="Niedermeyer T.H.J."/>
            <person name="Wilde S.B."/>
        </authorList>
    </citation>
    <scope>NUCLEOTIDE SEQUENCE [LARGE SCALE GENOMIC DNA]</scope>
    <source>
        <strain evidence="2">Thurmond2011</strain>
    </source>
</reference>
<protein>
    <recommendedName>
        <fullName evidence="3">Protein phosphatase 2C domain-containing protein</fullName>
    </recommendedName>
</protein>
<sequence length="298" mass="33270">MRSGANQNISWTQQQETAWQNICGQVQSFSRSLIPDYQPKHSLDTLTVNKQKLLGQIITFCDRPAQHGLDEVILLHESLDYFSHPQTVSLTTQIDNFYYNVTGKNINSTKNPVTSFWQGSDACAYRLQDDQALFAIADGVTNSRGGEILSHHLVKSFCDTGATGLDITENIHSAPEQWLRSIRDNAESYYGNLFKAVLAGPSSSTKTQYDPSKNVFIKKSRHEFMASTFVGLSLLPEDQNGKKKWSCVGVGDSLLFHFGKTLDSNGNETLHLKATYPIQSHPLTVRSLRIERVKGINA</sequence>
<dbReference type="AlphaFoldDB" id="A0AAP5MB76"/>
<dbReference type="InterPro" id="IPR036457">
    <property type="entry name" value="PPM-type-like_dom_sf"/>
</dbReference>
<accession>A0AAP5MB76</accession>
<evidence type="ECO:0000313" key="2">
    <source>
        <dbReference type="Proteomes" id="UP000667802"/>
    </source>
</evidence>
<dbReference type="RefSeq" id="WP_310834249.1">
    <property type="nucleotide sequence ID" value="NZ_JAALHA020000021.1"/>
</dbReference>
<dbReference type="Gene3D" id="3.60.40.10">
    <property type="entry name" value="PPM-type phosphatase domain"/>
    <property type="match status" value="1"/>
</dbReference>
<comment type="caution">
    <text evidence="1">The sequence shown here is derived from an EMBL/GenBank/DDBJ whole genome shotgun (WGS) entry which is preliminary data.</text>
</comment>
<gene>
    <name evidence="1" type="ORF">G7B40_030935</name>
</gene>
<dbReference type="SUPFAM" id="SSF81606">
    <property type="entry name" value="PP2C-like"/>
    <property type="match status" value="1"/>
</dbReference>
<name>A0AAP5MB76_9CYAN</name>
<evidence type="ECO:0008006" key="3">
    <source>
        <dbReference type="Google" id="ProtNLM"/>
    </source>
</evidence>
<dbReference type="EMBL" id="JAALHA020000021">
    <property type="protein sequence ID" value="MDR9898940.1"/>
    <property type="molecule type" value="Genomic_DNA"/>
</dbReference>
<keyword evidence="2" id="KW-1185">Reference proteome</keyword>
<dbReference type="Proteomes" id="UP000667802">
    <property type="component" value="Unassembled WGS sequence"/>
</dbReference>